<evidence type="ECO:0000313" key="1">
    <source>
        <dbReference type="EMBL" id="QKJ61149.1"/>
    </source>
</evidence>
<dbReference type="Pfam" id="PF13289">
    <property type="entry name" value="SIR2_2"/>
    <property type="match status" value="1"/>
</dbReference>
<name>A0AAE7ELX9_SERFO</name>
<sequence>MFESIEPLDIYNKNINILIGSGASADLFPTLALAIKDVNGQWETIETLATKFETSPEKRTALFMHYYNTCIFPVQTFNPSSITSEKGKINLKNYEIFLTTLLGLLDRRKDLNRKINIFTTNYDGCLAHTADSILMKGSHDFVVNDGASGFHRKYLHSKNFSTFQCQTGIFERSNYGISQLNIIHLHGSVYWSKNGEKIEVNYRNNFDNILTKQTIENINRYSEFLGTQSNKTEDIPTLSFSKEQMDTFWDEYNKLPIVNPTKWKFYETVFEEHYYQMLRLLSYELEKPNSILITFGFSFADEHILRLIQRSLSNPQLHTFICCYSDGSANSMREEFKLWKNIQVIGPPEGVKMDFTNFNRHVFSLKPDKYEPTVSDENEDLI</sequence>
<gene>
    <name evidence="1" type="ORF">G9399_26300</name>
</gene>
<protein>
    <submittedName>
        <fullName evidence="1">SIR2 family protein</fullName>
    </submittedName>
</protein>
<dbReference type="EMBL" id="CP054160">
    <property type="protein sequence ID" value="QKJ61149.1"/>
    <property type="molecule type" value="Genomic_DNA"/>
</dbReference>
<dbReference type="Proteomes" id="UP000503464">
    <property type="component" value="Chromosome"/>
</dbReference>
<accession>A0AAE7ELX9</accession>
<reference evidence="2" key="1">
    <citation type="submission" date="2020-03" db="EMBL/GenBank/DDBJ databases">
        <title>Genome sequences of seven Enterobacteriaceae strains isolated from Canadian wastewater treatment facilities.</title>
        <authorList>
            <person name="Huang H."/>
            <person name="Chmara J.T."/>
            <person name="Duceppe M.-O."/>
        </authorList>
    </citation>
    <scope>NUCLEOTIDE SEQUENCE [LARGE SCALE GENOMIC DNA]</scope>
    <source>
        <strain evidence="2">Biosolid 3</strain>
    </source>
</reference>
<organism evidence="1 2">
    <name type="scientific">Serratia fonticola</name>
    <dbReference type="NCBI Taxonomy" id="47917"/>
    <lineage>
        <taxon>Bacteria</taxon>
        <taxon>Pseudomonadati</taxon>
        <taxon>Pseudomonadota</taxon>
        <taxon>Gammaproteobacteria</taxon>
        <taxon>Enterobacterales</taxon>
        <taxon>Yersiniaceae</taxon>
        <taxon>Serratia</taxon>
    </lineage>
</organism>
<dbReference type="AlphaFoldDB" id="A0AAE7ELX9"/>
<evidence type="ECO:0000313" key="2">
    <source>
        <dbReference type="Proteomes" id="UP000503464"/>
    </source>
</evidence>
<dbReference type="RefSeq" id="WP_173410048.1">
    <property type="nucleotide sequence ID" value="NZ_CP054160.3"/>
</dbReference>
<proteinExistence type="predicted"/>